<name>A0AAD9GT10_9STRA</name>
<dbReference type="EMBL" id="JASMQC010000006">
    <property type="protein sequence ID" value="KAK1944579.1"/>
    <property type="molecule type" value="Genomic_DNA"/>
</dbReference>
<evidence type="ECO:0000313" key="2">
    <source>
        <dbReference type="Proteomes" id="UP001259832"/>
    </source>
</evidence>
<dbReference type="Proteomes" id="UP001259832">
    <property type="component" value="Unassembled WGS sequence"/>
</dbReference>
<dbReference type="AlphaFoldDB" id="A0AAD9GT10"/>
<sequence length="225" mass="26161">MSKSIYEQLVQQTVRGVLFCEDPKDNEFNLKAFGTATTIIRTETKEKTALGIPKDSLLHFLIRSGNEDPALDENNNGDAFDRSWVMDCATWTVEQLRREKRTLKCYLNAQRQNLPHNYGETLGDNLILFEAYALIKLFLLEKDLDYRQCMQQSIGCEDTFITLIQVLLTLYARYFERVNGRQVLLCNFQTCIHVTTELCTLQISEKTDIKPIETLYDFFLTHHVK</sequence>
<proteinExistence type="predicted"/>
<keyword evidence="2" id="KW-1185">Reference proteome</keyword>
<protein>
    <submittedName>
        <fullName evidence="1">Uncharacterized protein</fullName>
    </submittedName>
</protein>
<reference evidence="1" key="1">
    <citation type="submission" date="2023-08" db="EMBL/GenBank/DDBJ databases">
        <title>Reference Genome Resource for the Citrus Pathogen Phytophthora citrophthora.</title>
        <authorList>
            <person name="Moller H."/>
            <person name="Coetzee B."/>
            <person name="Rose L.J."/>
            <person name="Van Niekerk J.M."/>
        </authorList>
    </citation>
    <scope>NUCLEOTIDE SEQUENCE</scope>
    <source>
        <strain evidence="1">STE-U-9442</strain>
    </source>
</reference>
<comment type="caution">
    <text evidence="1">The sequence shown here is derived from an EMBL/GenBank/DDBJ whole genome shotgun (WGS) entry which is preliminary data.</text>
</comment>
<accession>A0AAD9GT10</accession>
<organism evidence="1 2">
    <name type="scientific">Phytophthora citrophthora</name>
    <dbReference type="NCBI Taxonomy" id="4793"/>
    <lineage>
        <taxon>Eukaryota</taxon>
        <taxon>Sar</taxon>
        <taxon>Stramenopiles</taxon>
        <taxon>Oomycota</taxon>
        <taxon>Peronosporomycetes</taxon>
        <taxon>Peronosporales</taxon>
        <taxon>Peronosporaceae</taxon>
        <taxon>Phytophthora</taxon>
    </lineage>
</organism>
<gene>
    <name evidence="1" type="ORF">P3T76_004491</name>
</gene>
<evidence type="ECO:0000313" key="1">
    <source>
        <dbReference type="EMBL" id="KAK1944579.1"/>
    </source>
</evidence>